<dbReference type="InterPro" id="IPR013785">
    <property type="entry name" value="Aldolase_TIM"/>
</dbReference>
<dbReference type="Proteomes" id="UP001230908">
    <property type="component" value="Unassembled WGS sequence"/>
</dbReference>
<dbReference type="Pfam" id="PF04055">
    <property type="entry name" value="Radical_SAM"/>
    <property type="match status" value="1"/>
</dbReference>
<feature type="domain" description="Radical SAM core" evidence="5">
    <location>
        <begin position="57"/>
        <end position="297"/>
    </location>
</feature>
<evidence type="ECO:0000313" key="6">
    <source>
        <dbReference type="EMBL" id="MDQ7911325.1"/>
    </source>
</evidence>
<reference evidence="6 7" key="1">
    <citation type="submission" date="2023-08" db="EMBL/GenBank/DDBJ databases">
        <title>Phytohabitans sansha sp. nov., isolated from marine sediment.</title>
        <authorList>
            <person name="Zhao Y."/>
            <person name="Yi K."/>
        </authorList>
    </citation>
    <scope>NUCLEOTIDE SEQUENCE [LARGE SCALE GENOMIC DNA]</scope>
    <source>
        <strain evidence="6 7">ZYX-F-186</strain>
    </source>
</reference>
<dbReference type="InterPro" id="IPR007197">
    <property type="entry name" value="rSAM"/>
</dbReference>
<keyword evidence="2" id="KW-0479">Metal-binding</keyword>
<dbReference type="SUPFAM" id="SSF102114">
    <property type="entry name" value="Radical SAM enzymes"/>
    <property type="match status" value="1"/>
</dbReference>
<evidence type="ECO:0000256" key="2">
    <source>
        <dbReference type="ARBA" id="ARBA00022723"/>
    </source>
</evidence>
<dbReference type="SFLD" id="SFLDG01067">
    <property type="entry name" value="SPASM/twitch_domain_containing"/>
    <property type="match status" value="1"/>
</dbReference>
<dbReference type="RefSeq" id="WP_308718540.1">
    <property type="nucleotide sequence ID" value="NZ_JAVHUY010000078.1"/>
</dbReference>
<dbReference type="InterPro" id="IPR023867">
    <property type="entry name" value="Sulphatase_maturase_rSAM"/>
</dbReference>
<name>A0ABU0ZWA8_9ACTN</name>
<dbReference type="CDD" id="cd01335">
    <property type="entry name" value="Radical_SAM"/>
    <property type="match status" value="1"/>
</dbReference>
<dbReference type="PANTHER" id="PTHR43273">
    <property type="entry name" value="ANAEROBIC SULFATASE-MATURATING ENZYME HOMOLOG ASLB-RELATED"/>
    <property type="match status" value="1"/>
</dbReference>
<comment type="caution">
    <text evidence="6">The sequence shown here is derived from an EMBL/GenBank/DDBJ whole genome shotgun (WGS) entry which is preliminary data.</text>
</comment>
<protein>
    <submittedName>
        <fullName evidence="6">Radical SAM protein</fullName>
    </submittedName>
</protein>
<proteinExistence type="predicted"/>
<dbReference type="InterPro" id="IPR058240">
    <property type="entry name" value="rSAM_sf"/>
</dbReference>
<sequence length="394" mass="43533">MIGTRLDEVDAPRLVKSSRGWWFIGNQTWTLLKPEHVAADGTVRADVDEFLRDNGAYRPRTPKSFSLTVLTSTACNLGCGYCFQNVEQDPKGGFRPLRVDRERLSERTIERIMEFTAGRMAEAELDKLHLLLFGGEPLLNPKACLSLLRRSAALGLDHATMITNGVLLTPPLATELAGAGLRGIQITFDGSREDHDRTRVRHNGGATFDTIVRNVGRASEVTDFLWNLRVNVSHHSFPRIGELFDQLDGRLDPSRCTVVFAWVGDSGVGYGNDLGLADEVAEAFVSWSIAAAEAGFRVALPSMKTTCQICSEPGGRYGAVVNADGTLYSCWQSAGKRGWDVGTLESGYRDVAQVRDRWVTCGYEYRHADAEAMSAFQDRVDARVLDYLHATNRL</sequence>
<dbReference type="PROSITE" id="PS51918">
    <property type="entry name" value="RADICAL_SAM"/>
    <property type="match status" value="1"/>
</dbReference>
<evidence type="ECO:0000256" key="1">
    <source>
        <dbReference type="ARBA" id="ARBA00022691"/>
    </source>
</evidence>
<dbReference type="PANTHER" id="PTHR43273:SF8">
    <property type="entry name" value="RADICAL SAM DOMAIN PROTEIN"/>
    <property type="match status" value="1"/>
</dbReference>
<evidence type="ECO:0000256" key="3">
    <source>
        <dbReference type="ARBA" id="ARBA00023004"/>
    </source>
</evidence>
<keyword evidence="1" id="KW-0949">S-adenosyl-L-methionine</keyword>
<dbReference type="EMBL" id="JAVHUY010000078">
    <property type="protein sequence ID" value="MDQ7911325.1"/>
    <property type="molecule type" value="Genomic_DNA"/>
</dbReference>
<dbReference type="Gene3D" id="3.20.20.70">
    <property type="entry name" value="Aldolase class I"/>
    <property type="match status" value="1"/>
</dbReference>
<gene>
    <name evidence="6" type="ORF">RB614_43235</name>
</gene>
<evidence type="ECO:0000313" key="7">
    <source>
        <dbReference type="Proteomes" id="UP001230908"/>
    </source>
</evidence>
<accession>A0ABU0ZWA8</accession>
<dbReference type="SFLD" id="SFLDS00029">
    <property type="entry name" value="Radical_SAM"/>
    <property type="match status" value="1"/>
</dbReference>
<keyword evidence="7" id="KW-1185">Reference proteome</keyword>
<organism evidence="6 7">
    <name type="scientific">Phytohabitans maris</name>
    <dbReference type="NCBI Taxonomy" id="3071409"/>
    <lineage>
        <taxon>Bacteria</taxon>
        <taxon>Bacillati</taxon>
        <taxon>Actinomycetota</taxon>
        <taxon>Actinomycetes</taxon>
        <taxon>Micromonosporales</taxon>
        <taxon>Micromonosporaceae</taxon>
    </lineage>
</organism>
<keyword evidence="4" id="KW-0411">Iron-sulfur</keyword>
<keyword evidence="3" id="KW-0408">Iron</keyword>
<evidence type="ECO:0000259" key="5">
    <source>
        <dbReference type="PROSITE" id="PS51918"/>
    </source>
</evidence>
<evidence type="ECO:0000256" key="4">
    <source>
        <dbReference type="ARBA" id="ARBA00023014"/>
    </source>
</evidence>